<evidence type="ECO:0000259" key="6">
    <source>
        <dbReference type="Pfam" id="PF12698"/>
    </source>
</evidence>
<evidence type="ECO:0000256" key="3">
    <source>
        <dbReference type="ARBA" id="ARBA00022989"/>
    </source>
</evidence>
<proteinExistence type="predicted"/>
<feature type="transmembrane region" description="Helical" evidence="5">
    <location>
        <begin position="202"/>
        <end position="227"/>
    </location>
</feature>
<evidence type="ECO:0000256" key="4">
    <source>
        <dbReference type="ARBA" id="ARBA00023136"/>
    </source>
</evidence>
<comment type="subcellular location">
    <subcellularLocation>
        <location evidence="1">Membrane</location>
        <topology evidence="1">Multi-pass membrane protein</topology>
    </subcellularLocation>
</comment>
<comment type="caution">
    <text evidence="7">The sequence shown here is derived from an EMBL/GenBank/DDBJ whole genome shotgun (WGS) entry which is preliminary data.</text>
</comment>
<accession>X1PI49</accession>
<keyword evidence="3 5" id="KW-1133">Transmembrane helix</keyword>
<dbReference type="Gene3D" id="3.40.190.10">
    <property type="entry name" value="Periplasmic binding protein-like II"/>
    <property type="match status" value="1"/>
</dbReference>
<feature type="non-terminal residue" evidence="7">
    <location>
        <position position="262"/>
    </location>
</feature>
<feature type="transmembrane region" description="Helical" evidence="5">
    <location>
        <begin position="153"/>
        <end position="173"/>
    </location>
</feature>
<dbReference type="InterPro" id="IPR013525">
    <property type="entry name" value="ABC2_TM"/>
</dbReference>
<reference evidence="7" key="1">
    <citation type="journal article" date="2014" name="Front. Microbiol.">
        <title>High frequency of phylogenetically diverse reductive dehalogenase-homologous genes in deep subseafloor sedimentary metagenomes.</title>
        <authorList>
            <person name="Kawai M."/>
            <person name="Futagami T."/>
            <person name="Toyoda A."/>
            <person name="Takaki Y."/>
            <person name="Nishi S."/>
            <person name="Hori S."/>
            <person name="Arai W."/>
            <person name="Tsubouchi T."/>
            <person name="Morono Y."/>
            <person name="Uchiyama I."/>
            <person name="Ito T."/>
            <person name="Fujiyama A."/>
            <person name="Inagaki F."/>
            <person name="Takami H."/>
        </authorList>
    </citation>
    <scope>NUCLEOTIDE SEQUENCE</scope>
    <source>
        <strain evidence="7">Expedition CK06-06</strain>
    </source>
</reference>
<evidence type="ECO:0000256" key="1">
    <source>
        <dbReference type="ARBA" id="ARBA00004141"/>
    </source>
</evidence>
<gene>
    <name evidence="7" type="ORF">S06H3_42446</name>
</gene>
<sequence>MAAMFIIPVWVMTRSDTDEKTIAVIEDGTEMFKGKIPGAKYLKFEYLENVNLQEIKGNFGELGYYGILHISPKVTYLPNAIQIFSHKQPPLDITEHISNAIEKEIERLKLLTYDIEYLDEILKEIDTDVKIQTIKISDTGEEKETSTGIAMGLAYISGILIYMLTFIFGAQVMRGVIEEKTSRIVEIIISSIKPFQLMMGKIIGIALVGLTQFFFWILITFIIISIAKSVLIPDIKAITEQPLTENILSSSPVGQTQVSEIQ</sequence>
<feature type="domain" description="ABC-2 type transporter transmembrane" evidence="6">
    <location>
        <begin position="3"/>
        <end position="226"/>
    </location>
</feature>
<evidence type="ECO:0000313" key="7">
    <source>
        <dbReference type="EMBL" id="GAI38735.1"/>
    </source>
</evidence>
<name>X1PI49_9ZZZZ</name>
<dbReference type="SUPFAM" id="SSF53850">
    <property type="entry name" value="Periplasmic binding protein-like II"/>
    <property type="match status" value="1"/>
</dbReference>
<dbReference type="GO" id="GO:0016020">
    <property type="term" value="C:membrane"/>
    <property type="evidence" value="ECO:0007669"/>
    <property type="project" value="UniProtKB-SubCell"/>
</dbReference>
<keyword evidence="2 5" id="KW-0812">Transmembrane</keyword>
<organism evidence="7">
    <name type="scientific">marine sediment metagenome</name>
    <dbReference type="NCBI Taxonomy" id="412755"/>
    <lineage>
        <taxon>unclassified sequences</taxon>
        <taxon>metagenomes</taxon>
        <taxon>ecological metagenomes</taxon>
    </lineage>
</organism>
<keyword evidence="4 5" id="KW-0472">Membrane</keyword>
<dbReference type="AlphaFoldDB" id="X1PI49"/>
<dbReference type="GO" id="GO:0140359">
    <property type="term" value="F:ABC-type transporter activity"/>
    <property type="evidence" value="ECO:0007669"/>
    <property type="project" value="InterPro"/>
</dbReference>
<evidence type="ECO:0000256" key="5">
    <source>
        <dbReference type="SAM" id="Phobius"/>
    </source>
</evidence>
<evidence type="ECO:0000256" key="2">
    <source>
        <dbReference type="ARBA" id="ARBA00022692"/>
    </source>
</evidence>
<protein>
    <recommendedName>
        <fullName evidence="6">ABC-2 type transporter transmembrane domain-containing protein</fullName>
    </recommendedName>
</protein>
<dbReference type="EMBL" id="BARV01026244">
    <property type="protein sequence ID" value="GAI38735.1"/>
    <property type="molecule type" value="Genomic_DNA"/>
</dbReference>
<dbReference type="Pfam" id="PF12698">
    <property type="entry name" value="ABC2_membrane_3"/>
    <property type="match status" value="1"/>
</dbReference>